<evidence type="ECO:0000256" key="9">
    <source>
        <dbReference type="ARBA" id="ARBA00034881"/>
    </source>
</evidence>
<sequence>MIPLRSFVTSSVRCSVKHGSGKGQLSKPHYSNPGVRSFDKNLPAKELKPWEKAGLSKDEFFMRKYNNITPEQRQKLTEKVERQRRYRQMRKDHEKSKFLEAHPERLSQGPREPNRLFEYIFGTHSVRAALENPSRTSYNALFVHNGDEAVVDKAKQLGIRIIKADKTSMAKLTRNGVHNGLVLETKSVPRTALKELGHATTDEFETVVYADDISDTVTTQTTPVARAGKYPVGFLLDGITDPMNVGGIVRTAYYMGVDFVVVPEVNSAKMGPVANKASVGALEKLPVYVTPRVVDFVKHSKRNGWNIITAASESPSSSALPVELSQLSEMADTTPILFVLGSEGDGVGRKTMAESDFIVSIPKGREGDDVVDSLNVSVAAGIIIAATTQG</sequence>
<feature type="compositionally biased region" description="Basic and acidic residues" evidence="10">
    <location>
        <begin position="87"/>
        <end position="105"/>
    </location>
</feature>
<evidence type="ECO:0000256" key="8">
    <source>
        <dbReference type="ARBA" id="ARBA00023128"/>
    </source>
</evidence>
<dbReference type="CDD" id="cd18105">
    <property type="entry name" value="SpoU-like_MRM1"/>
    <property type="match status" value="1"/>
</dbReference>
<name>A0A642USD6_DIURU</name>
<dbReference type="EMBL" id="SWFT01000059">
    <property type="protein sequence ID" value="KAA8904379.1"/>
    <property type="molecule type" value="Genomic_DNA"/>
</dbReference>
<comment type="subcellular location">
    <subcellularLocation>
        <location evidence="1">Mitochondrion</location>
    </subcellularLocation>
</comment>
<reference evidence="12 13" key="1">
    <citation type="submission" date="2019-07" db="EMBL/GenBank/DDBJ databases">
        <title>Genome assembly of two rare yeast pathogens: Diutina rugosa and Trichomonascus ciferrii.</title>
        <authorList>
            <person name="Mixao V."/>
            <person name="Saus E."/>
            <person name="Hansen A."/>
            <person name="Lass-Flor C."/>
            <person name="Gabaldon T."/>
        </authorList>
    </citation>
    <scope>NUCLEOTIDE SEQUENCE [LARGE SCALE GENOMIC DNA]</scope>
    <source>
        <strain evidence="12 13">CBS 613</strain>
    </source>
</reference>
<dbReference type="VEuPathDB" id="FungiDB:DIURU_001960"/>
<evidence type="ECO:0000259" key="11">
    <source>
        <dbReference type="SMART" id="SM00967"/>
    </source>
</evidence>
<evidence type="ECO:0000256" key="5">
    <source>
        <dbReference type="ARBA" id="ARBA00022679"/>
    </source>
</evidence>
<dbReference type="GO" id="GO:0005739">
    <property type="term" value="C:mitochondrion"/>
    <property type="evidence" value="ECO:0007669"/>
    <property type="project" value="UniProtKB-SubCell"/>
</dbReference>
<dbReference type="InterPro" id="IPR047261">
    <property type="entry name" value="MRM1_MeTrfase_dom"/>
</dbReference>
<dbReference type="InterPro" id="IPR029064">
    <property type="entry name" value="Ribosomal_eL30-like_sf"/>
</dbReference>
<dbReference type="Gene3D" id="3.30.1330.30">
    <property type="match status" value="1"/>
</dbReference>
<keyword evidence="13" id="KW-1185">Reference proteome</keyword>
<dbReference type="NCBIfam" id="TIGR00186">
    <property type="entry name" value="rRNA_methyl_3"/>
    <property type="match status" value="1"/>
</dbReference>
<dbReference type="SUPFAM" id="SSF55315">
    <property type="entry name" value="L30e-like"/>
    <property type="match status" value="1"/>
</dbReference>
<dbReference type="PANTHER" id="PTHR46103">
    <property type="entry name" value="RRNA METHYLTRANSFERASE 1, MITOCHONDRIAL"/>
    <property type="match status" value="1"/>
</dbReference>
<keyword evidence="6" id="KW-0949">S-adenosyl-L-methionine</keyword>
<comment type="similarity">
    <text evidence="2">Belongs to the class IV-like SAM-binding methyltransferase superfamily. RNA methyltransferase TrmH family.</text>
</comment>
<dbReference type="Pfam" id="PF08032">
    <property type="entry name" value="SpoU_sub_bind"/>
    <property type="match status" value="1"/>
</dbReference>
<dbReference type="PANTHER" id="PTHR46103:SF1">
    <property type="entry name" value="RRNA METHYLTRANSFERASE 1, MITOCHONDRIAL"/>
    <property type="match status" value="1"/>
</dbReference>
<accession>A0A642USD6</accession>
<proteinExistence type="inferred from homology"/>
<dbReference type="InterPro" id="IPR029028">
    <property type="entry name" value="Alpha/beta_knot_MTases"/>
</dbReference>
<gene>
    <name evidence="12" type="ORF">DIURU_001960</name>
</gene>
<dbReference type="OrthoDB" id="270651at2759"/>
<dbReference type="Pfam" id="PF00588">
    <property type="entry name" value="SpoU_methylase"/>
    <property type="match status" value="1"/>
</dbReference>
<dbReference type="InterPro" id="IPR047182">
    <property type="entry name" value="MRM1"/>
</dbReference>
<keyword evidence="3" id="KW-0698">rRNA processing</keyword>
<dbReference type="AlphaFoldDB" id="A0A642USD6"/>
<keyword evidence="7" id="KW-0809">Transit peptide</keyword>
<dbReference type="InterPro" id="IPR004441">
    <property type="entry name" value="rRNA_MeTrfase_TrmH"/>
</dbReference>
<evidence type="ECO:0000256" key="7">
    <source>
        <dbReference type="ARBA" id="ARBA00022946"/>
    </source>
</evidence>
<dbReference type="OMA" id="RKYAHVH"/>
<dbReference type="GO" id="GO:0003723">
    <property type="term" value="F:RNA binding"/>
    <property type="evidence" value="ECO:0007669"/>
    <property type="project" value="InterPro"/>
</dbReference>
<evidence type="ECO:0000256" key="4">
    <source>
        <dbReference type="ARBA" id="ARBA00022603"/>
    </source>
</evidence>
<protein>
    <recommendedName>
        <fullName evidence="9">rRNA methyltransferase 1, mitochondrial</fullName>
    </recommendedName>
</protein>
<dbReference type="GO" id="GO:0016435">
    <property type="term" value="F:rRNA (guanine) methyltransferase activity"/>
    <property type="evidence" value="ECO:0007669"/>
    <property type="project" value="TreeGrafter"/>
</dbReference>
<dbReference type="RefSeq" id="XP_034013285.1">
    <property type="nucleotide sequence ID" value="XM_034154559.1"/>
</dbReference>
<dbReference type="InterPro" id="IPR001537">
    <property type="entry name" value="SpoU_MeTrfase"/>
</dbReference>
<feature type="domain" description="RNA 2-O ribose methyltransferase substrate binding" evidence="11">
    <location>
        <begin position="119"/>
        <end position="191"/>
    </location>
</feature>
<evidence type="ECO:0000256" key="6">
    <source>
        <dbReference type="ARBA" id="ARBA00022691"/>
    </source>
</evidence>
<organism evidence="12 13">
    <name type="scientific">Diutina rugosa</name>
    <name type="common">Yeast</name>
    <name type="synonym">Candida rugosa</name>
    <dbReference type="NCBI Taxonomy" id="5481"/>
    <lineage>
        <taxon>Eukaryota</taxon>
        <taxon>Fungi</taxon>
        <taxon>Dikarya</taxon>
        <taxon>Ascomycota</taxon>
        <taxon>Saccharomycotina</taxon>
        <taxon>Pichiomycetes</taxon>
        <taxon>Debaryomycetaceae</taxon>
        <taxon>Diutina</taxon>
    </lineage>
</organism>
<feature type="region of interest" description="Disordered" evidence="10">
    <location>
        <begin position="16"/>
        <end position="36"/>
    </location>
</feature>
<dbReference type="InterPro" id="IPR013123">
    <property type="entry name" value="SpoU_subst-bd"/>
</dbReference>
<evidence type="ECO:0000256" key="1">
    <source>
        <dbReference type="ARBA" id="ARBA00004173"/>
    </source>
</evidence>
<evidence type="ECO:0000313" key="13">
    <source>
        <dbReference type="Proteomes" id="UP000449547"/>
    </source>
</evidence>
<dbReference type="InterPro" id="IPR029026">
    <property type="entry name" value="tRNA_m1G_MTases_N"/>
</dbReference>
<dbReference type="Proteomes" id="UP000449547">
    <property type="component" value="Unassembled WGS sequence"/>
</dbReference>
<dbReference type="SMART" id="SM00967">
    <property type="entry name" value="SpoU_sub_bind"/>
    <property type="match status" value="1"/>
</dbReference>
<feature type="region of interest" description="Disordered" evidence="10">
    <location>
        <begin position="87"/>
        <end position="109"/>
    </location>
</feature>
<dbReference type="SUPFAM" id="SSF75217">
    <property type="entry name" value="alpha/beta knot"/>
    <property type="match status" value="1"/>
</dbReference>
<comment type="caution">
    <text evidence="12">The sequence shown here is derived from an EMBL/GenBank/DDBJ whole genome shotgun (WGS) entry which is preliminary data.</text>
</comment>
<keyword evidence="8" id="KW-0496">Mitochondrion</keyword>
<dbReference type="Gene3D" id="3.40.1280.10">
    <property type="match status" value="1"/>
</dbReference>
<keyword evidence="4" id="KW-0489">Methyltransferase</keyword>
<evidence type="ECO:0000256" key="10">
    <source>
        <dbReference type="SAM" id="MobiDB-lite"/>
    </source>
</evidence>
<evidence type="ECO:0000313" key="12">
    <source>
        <dbReference type="EMBL" id="KAA8904379.1"/>
    </source>
</evidence>
<dbReference type="GeneID" id="54780611"/>
<evidence type="ECO:0000256" key="2">
    <source>
        <dbReference type="ARBA" id="ARBA00007228"/>
    </source>
</evidence>
<evidence type="ECO:0000256" key="3">
    <source>
        <dbReference type="ARBA" id="ARBA00022552"/>
    </source>
</evidence>
<keyword evidence="5" id="KW-0808">Transferase</keyword>